<dbReference type="InterPro" id="IPR033764">
    <property type="entry name" value="Sdr_B"/>
</dbReference>
<keyword evidence="6" id="KW-1185">Reference proteome</keyword>
<name>A0A4R6BZN0_9STAP</name>
<evidence type="ECO:0000256" key="2">
    <source>
        <dbReference type="ARBA" id="ARBA00022525"/>
    </source>
</evidence>
<comment type="caution">
    <text evidence="5">The sequence shown here is derived from an EMBL/GenBank/DDBJ whole genome shotgun (WGS) entry which is preliminary data.</text>
</comment>
<dbReference type="Proteomes" id="UP000294843">
    <property type="component" value="Unassembled WGS sequence"/>
</dbReference>
<sequence length="227" mass="25242">METEDVKVTGQKVVQPTVTALDQIGEETEAEYIAIEKVKVESVNTYNEYTVTDAVGYTFLVKTTQPLDIGATYDRIEGVVTYSFNAYKLLPTVITEQADVPTTEAPTTEAPVVQHAISGYVFFDQNSNGKYDRPDRKLSDVKVDVYQNGQWVKTVKTDKEGHYKVTVNEGTYILKFAAPDHLVETFADQTSDDLDSDMKDGKVTVKATKDVKDVTAGFAKNIGKFRK</sequence>
<proteinExistence type="predicted"/>
<evidence type="ECO:0000256" key="1">
    <source>
        <dbReference type="ARBA" id="ARBA00004613"/>
    </source>
</evidence>
<comment type="subcellular location">
    <subcellularLocation>
        <location evidence="1">Secreted</location>
    </subcellularLocation>
</comment>
<accession>A0A4R6BZN0</accession>
<dbReference type="GO" id="GO:0005576">
    <property type="term" value="C:extracellular region"/>
    <property type="evidence" value="ECO:0007669"/>
    <property type="project" value="UniProtKB-SubCell"/>
</dbReference>
<feature type="domain" description="SD-repeat containing protein B" evidence="4">
    <location>
        <begin position="117"/>
        <end position="208"/>
    </location>
</feature>
<gene>
    <name evidence="5" type="ORF">ERX55_06100</name>
</gene>
<dbReference type="Pfam" id="PF17210">
    <property type="entry name" value="SdrD_B"/>
    <property type="match status" value="1"/>
</dbReference>
<dbReference type="AlphaFoldDB" id="A0A4R6BZN0"/>
<keyword evidence="3" id="KW-0732">Signal</keyword>
<evidence type="ECO:0000313" key="5">
    <source>
        <dbReference type="EMBL" id="TDM14141.1"/>
    </source>
</evidence>
<organism evidence="5 6">
    <name type="scientific">Macrococcus bovicus</name>
    <dbReference type="NCBI Taxonomy" id="69968"/>
    <lineage>
        <taxon>Bacteria</taxon>
        <taxon>Bacillati</taxon>
        <taxon>Bacillota</taxon>
        <taxon>Bacilli</taxon>
        <taxon>Bacillales</taxon>
        <taxon>Staphylococcaceae</taxon>
        <taxon>Macrococcus</taxon>
    </lineage>
</organism>
<keyword evidence="2" id="KW-0964">Secreted</keyword>
<dbReference type="SUPFAM" id="SSF49478">
    <property type="entry name" value="Cna protein B-type domain"/>
    <property type="match status" value="1"/>
</dbReference>
<evidence type="ECO:0000313" key="6">
    <source>
        <dbReference type="Proteomes" id="UP000294843"/>
    </source>
</evidence>
<evidence type="ECO:0000259" key="4">
    <source>
        <dbReference type="Pfam" id="PF17210"/>
    </source>
</evidence>
<dbReference type="Gene3D" id="2.60.40.10">
    <property type="entry name" value="Immunoglobulins"/>
    <property type="match status" value="1"/>
</dbReference>
<dbReference type="OrthoDB" id="9775118at2"/>
<dbReference type="InterPro" id="IPR013783">
    <property type="entry name" value="Ig-like_fold"/>
</dbReference>
<evidence type="ECO:0000256" key="3">
    <source>
        <dbReference type="ARBA" id="ARBA00022729"/>
    </source>
</evidence>
<reference evidence="5 6" key="1">
    <citation type="submission" date="2019-01" db="EMBL/GenBank/DDBJ databases">
        <title>Draft genome sequences of the type strains of six Macrococcus species.</title>
        <authorList>
            <person name="Mazhar S."/>
            <person name="Altermann E."/>
            <person name="Hill C."/>
            <person name="Mcauliffe O."/>
        </authorList>
    </citation>
    <scope>NUCLEOTIDE SEQUENCE [LARGE SCALE GENOMIC DNA]</scope>
    <source>
        <strain evidence="5 6">ATCC 51825</strain>
    </source>
</reference>
<dbReference type="EMBL" id="SCWF01000005">
    <property type="protein sequence ID" value="TDM14141.1"/>
    <property type="molecule type" value="Genomic_DNA"/>
</dbReference>
<protein>
    <recommendedName>
        <fullName evidence="4">SD-repeat containing protein B domain-containing protein</fullName>
    </recommendedName>
</protein>